<accession>A0A6J7FRA6</accession>
<dbReference type="AlphaFoldDB" id="A0A6J7FRA6"/>
<sequence length="89" mass="9135">MPLGIEVERHVLLADGRIELVLRIADADPDLLADVGGQVVAAPDGVTVTWRWAAAMAPADPVALCTAAVARPLLADASAWVGAPIDLTA</sequence>
<gene>
    <name evidence="1" type="ORF">UFOPK3564_00328</name>
</gene>
<protein>
    <submittedName>
        <fullName evidence="1">Unannotated protein</fullName>
    </submittedName>
</protein>
<name>A0A6J7FRA6_9ZZZZ</name>
<proteinExistence type="predicted"/>
<organism evidence="1">
    <name type="scientific">freshwater metagenome</name>
    <dbReference type="NCBI Taxonomy" id="449393"/>
    <lineage>
        <taxon>unclassified sequences</taxon>
        <taxon>metagenomes</taxon>
        <taxon>ecological metagenomes</taxon>
    </lineage>
</organism>
<reference evidence="1" key="1">
    <citation type="submission" date="2020-05" db="EMBL/GenBank/DDBJ databases">
        <authorList>
            <person name="Chiriac C."/>
            <person name="Salcher M."/>
            <person name="Ghai R."/>
            <person name="Kavagutti S V."/>
        </authorList>
    </citation>
    <scope>NUCLEOTIDE SEQUENCE</scope>
</reference>
<dbReference type="EMBL" id="CAFBMK010000010">
    <property type="protein sequence ID" value="CAB4896458.1"/>
    <property type="molecule type" value="Genomic_DNA"/>
</dbReference>
<evidence type="ECO:0000313" key="1">
    <source>
        <dbReference type="EMBL" id="CAB4896458.1"/>
    </source>
</evidence>